<evidence type="ECO:0000313" key="2">
    <source>
        <dbReference type="EMBL" id="KAL1583696.1"/>
    </source>
</evidence>
<dbReference type="InterPro" id="IPR006683">
    <property type="entry name" value="Thioestr_dom"/>
</dbReference>
<protein>
    <recommendedName>
        <fullName evidence="1">Thioesterase domain-containing protein</fullName>
    </recommendedName>
</protein>
<dbReference type="CDD" id="cd03443">
    <property type="entry name" value="PaaI_thioesterase"/>
    <property type="match status" value="1"/>
</dbReference>
<feature type="domain" description="Thioesterase" evidence="1">
    <location>
        <begin position="89"/>
        <end position="178"/>
    </location>
</feature>
<dbReference type="Gene3D" id="3.10.129.10">
    <property type="entry name" value="Hotdog Thioesterase"/>
    <property type="match status" value="1"/>
</dbReference>
<sequence>MPPSDTRDPFLRIPWTASLVSRPNLIIRVPGSRLPKATNEDSLFATTLKTPSTVRSCVSTYTRPEPDAKYIDLVSTFVTLGTDLDGHPGILHGGIVASLIDEAMGILQSVNHERDHLMAVGKGLVDGELPATGLGSFTAYLNIKFLKPVRTSAAVQIVAWYVKREGRKDFIEAEVRQNVGGGEDDSGEVVVCAKGEALFVVPRASKV</sequence>
<gene>
    <name evidence="2" type="ORF">WHR41_07500</name>
</gene>
<dbReference type="SUPFAM" id="SSF54637">
    <property type="entry name" value="Thioesterase/thiol ester dehydrase-isomerase"/>
    <property type="match status" value="1"/>
</dbReference>
<organism evidence="2 3">
    <name type="scientific">Cladosporium halotolerans</name>
    <dbReference type="NCBI Taxonomy" id="1052096"/>
    <lineage>
        <taxon>Eukaryota</taxon>
        <taxon>Fungi</taxon>
        <taxon>Dikarya</taxon>
        <taxon>Ascomycota</taxon>
        <taxon>Pezizomycotina</taxon>
        <taxon>Dothideomycetes</taxon>
        <taxon>Dothideomycetidae</taxon>
        <taxon>Cladosporiales</taxon>
        <taxon>Cladosporiaceae</taxon>
        <taxon>Cladosporium</taxon>
    </lineage>
</organism>
<proteinExistence type="predicted"/>
<evidence type="ECO:0000259" key="1">
    <source>
        <dbReference type="Pfam" id="PF03061"/>
    </source>
</evidence>
<dbReference type="GeneID" id="96008942"/>
<name>A0AB34KHR4_9PEZI</name>
<keyword evidence="3" id="KW-1185">Reference proteome</keyword>
<reference evidence="2 3" key="1">
    <citation type="journal article" date="2020" name="Microbiol. Resour. Announc.">
        <title>Draft Genome Sequence of a Cladosporium Species Isolated from the Mesophotic Ascidian Didemnum maculosum.</title>
        <authorList>
            <person name="Gioti A."/>
            <person name="Siaperas R."/>
            <person name="Nikolaivits E."/>
            <person name="Le Goff G."/>
            <person name="Ouazzani J."/>
            <person name="Kotoulas G."/>
            <person name="Topakas E."/>
        </authorList>
    </citation>
    <scope>NUCLEOTIDE SEQUENCE [LARGE SCALE GENOMIC DNA]</scope>
    <source>
        <strain evidence="2 3">TM138-S3</strain>
    </source>
</reference>
<dbReference type="RefSeq" id="XP_069226803.1">
    <property type="nucleotide sequence ID" value="XM_069376104.1"/>
</dbReference>
<dbReference type="InterPro" id="IPR029069">
    <property type="entry name" value="HotDog_dom_sf"/>
</dbReference>
<evidence type="ECO:0000313" key="3">
    <source>
        <dbReference type="Proteomes" id="UP000803884"/>
    </source>
</evidence>
<dbReference type="InterPro" id="IPR052061">
    <property type="entry name" value="PTE-AB_protein"/>
</dbReference>
<accession>A0AB34KHR4</accession>
<dbReference type="Pfam" id="PF03061">
    <property type="entry name" value="4HBT"/>
    <property type="match status" value="1"/>
</dbReference>
<dbReference type="PANTHER" id="PTHR47260:SF6">
    <property type="entry name" value="THIOESTERASE DOMAIN-CONTAINING PROTEIN"/>
    <property type="match status" value="1"/>
</dbReference>
<dbReference type="EMBL" id="JAAQHG020000032">
    <property type="protein sequence ID" value="KAL1583696.1"/>
    <property type="molecule type" value="Genomic_DNA"/>
</dbReference>
<comment type="caution">
    <text evidence="2">The sequence shown here is derived from an EMBL/GenBank/DDBJ whole genome shotgun (WGS) entry which is preliminary data.</text>
</comment>
<dbReference type="PANTHER" id="PTHR47260">
    <property type="entry name" value="UPF0644 PROTEIN PB2B4.06"/>
    <property type="match status" value="1"/>
</dbReference>
<dbReference type="AlphaFoldDB" id="A0AB34KHR4"/>
<dbReference type="Proteomes" id="UP000803884">
    <property type="component" value="Unassembled WGS sequence"/>
</dbReference>